<feature type="compositionally biased region" description="Polar residues" evidence="1">
    <location>
        <begin position="172"/>
        <end position="188"/>
    </location>
</feature>
<feature type="transmembrane region" description="Helical" evidence="2">
    <location>
        <begin position="6"/>
        <end position="27"/>
    </location>
</feature>
<feature type="domain" description="PH" evidence="3">
    <location>
        <begin position="38"/>
        <end position="160"/>
    </location>
</feature>
<protein>
    <submittedName>
        <fullName evidence="4">Transporter</fullName>
    </submittedName>
</protein>
<dbReference type="EMBL" id="CP008947">
    <property type="protein sequence ID" value="AII03953.1"/>
    <property type="molecule type" value="Genomic_DNA"/>
</dbReference>
<sequence>MTVERILWIVGLVAFWALAIFLMYIGWRGRARRQADRVGQLPAVPAHLGEQTIAPATGLYVGSTLAPSWQDRIAVGDLGFRATGEISRYAAGILLERDGASAIWIPHDAVRAVRTERGLAGKVMSKDGVLVIRWELPTGTEIDTGFRSDDKSVYPAWVSAGEPDGKTDSEDSANAASSGEVEQNGENA</sequence>
<gene>
    <name evidence="4" type="ORF">EP51_04725</name>
</gene>
<keyword evidence="2" id="KW-0812">Transmembrane</keyword>
<accession>A0A076EFW9</accession>
<evidence type="ECO:0000259" key="3">
    <source>
        <dbReference type="Pfam" id="PF25362"/>
    </source>
</evidence>
<evidence type="ECO:0000256" key="2">
    <source>
        <dbReference type="SAM" id="Phobius"/>
    </source>
</evidence>
<organism evidence="4 5">
    <name type="scientific">Rhodococcus opacus</name>
    <name type="common">Nocardia opaca</name>
    <dbReference type="NCBI Taxonomy" id="37919"/>
    <lineage>
        <taxon>Bacteria</taxon>
        <taxon>Bacillati</taxon>
        <taxon>Actinomycetota</taxon>
        <taxon>Actinomycetes</taxon>
        <taxon>Mycobacteriales</taxon>
        <taxon>Nocardiaceae</taxon>
        <taxon>Rhodococcus</taxon>
    </lineage>
</organism>
<dbReference type="Pfam" id="PF25362">
    <property type="entry name" value="bPH_11"/>
    <property type="match status" value="1"/>
</dbReference>
<reference evidence="4 5" key="1">
    <citation type="submission" date="2014-07" db="EMBL/GenBank/DDBJ databases">
        <title>Genome Sequence of Rhodococcus opacus Strain R7, a Biodegrader of Mono- and Polycyclic Aromatic Hydrocarbons.</title>
        <authorList>
            <person name="Di Gennaro P."/>
            <person name="Zampolli J."/>
            <person name="Presti I."/>
            <person name="Cappelletti M."/>
            <person name="D'Ursi P."/>
            <person name="Orro A."/>
            <person name="Mezzelani A."/>
            <person name="Milanesi L."/>
        </authorList>
    </citation>
    <scope>NUCLEOTIDE SEQUENCE [LARGE SCALE GENOMIC DNA]</scope>
    <source>
        <strain evidence="4 5">R7</strain>
    </source>
</reference>
<dbReference type="eggNOG" id="COG0505">
    <property type="taxonomic scope" value="Bacteria"/>
</dbReference>
<dbReference type="RefSeq" id="WP_128638664.1">
    <property type="nucleotide sequence ID" value="NZ_CP008947.1"/>
</dbReference>
<dbReference type="InterPro" id="IPR057446">
    <property type="entry name" value="PH_bac"/>
</dbReference>
<evidence type="ECO:0000313" key="5">
    <source>
        <dbReference type="Proteomes" id="UP000028488"/>
    </source>
</evidence>
<keyword evidence="2" id="KW-0472">Membrane</keyword>
<dbReference type="Proteomes" id="UP000028488">
    <property type="component" value="Chromosome"/>
</dbReference>
<proteinExistence type="predicted"/>
<dbReference type="AlphaFoldDB" id="A0A076EFW9"/>
<feature type="region of interest" description="Disordered" evidence="1">
    <location>
        <begin position="157"/>
        <end position="188"/>
    </location>
</feature>
<name>A0A076EFW9_RHOOP</name>
<keyword evidence="2" id="KW-1133">Transmembrane helix</keyword>
<evidence type="ECO:0000313" key="4">
    <source>
        <dbReference type="EMBL" id="AII03953.1"/>
    </source>
</evidence>
<evidence type="ECO:0000256" key="1">
    <source>
        <dbReference type="SAM" id="MobiDB-lite"/>
    </source>
</evidence>